<dbReference type="InterPro" id="IPR032675">
    <property type="entry name" value="LRR_dom_sf"/>
</dbReference>
<evidence type="ECO:0000313" key="2">
    <source>
        <dbReference type="Proteomes" id="UP001221142"/>
    </source>
</evidence>
<proteinExistence type="predicted"/>
<keyword evidence="2" id="KW-1185">Reference proteome</keyword>
<dbReference type="Proteomes" id="UP001221142">
    <property type="component" value="Unassembled WGS sequence"/>
</dbReference>
<evidence type="ECO:0000313" key="1">
    <source>
        <dbReference type="EMBL" id="KAJ7606225.1"/>
    </source>
</evidence>
<accession>A0AAD7B096</accession>
<sequence length="547" mass="60689">MQTSEPPIPVATVLSWGNEPAPLSDALVARPWIVVAENEVGRIERDIQALQRRRETLLRYITVYRGALAAHKKLPTELLRQIMTICVASQSVDASLKADLNEVLRTRSDVCFTLGRVCSKWRSIVLGTYELWSDVQISFGWGNPNGKEARVSLNLFRTWLARGGKQPLALNISMQFDRRGVGPLLLGCARRLRSLALSPLDCRGFQDLLGLPPGSMGLLEELSLHASSTFPLQQHSTGFLGSSHLRRTTLVGFSDQTLASVDIPWGQLTQLNLERSRISMIQLECILHISPALVHLGIQLLFDDPIIFRDVPFSVLRRLDLYSPSLDQAARFVQRLICPRLQALAIECDYLSPATVSPNQFPQVRRLVIALPPSSFGGRFPSSLGGRFSRVEALPLSWLTACNNAEEIILPHCVLGKAAWPMSTGSLLPHLKLLVVHAPDFAKILPVLQMRHASPEHSTIAEVGLTGLARPLDQAERDTVNELRKAGVFLCALDGPHVYRGQVWLVSYLSIVQNYPLNARSLVFQIEQLALQYASGLPDAERDSTRR</sequence>
<protein>
    <recommendedName>
        <fullName evidence="3">F-box domain-containing protein</fullName>
    </recommendedName>
</protein>
<evidence type="ECO:0008006" key="3">
    <source>
        <dbReference type="Google" id="ProtNLM"/>
    </source>
</evidence>
<comment type="caution">
    <text evidence="1">The sequence shown here is derived from an EMBL/GenBank/DDBJ whole genome shotgun (WGS) entry which is preliminary data.</text>
</comment>
<organism evidence="1 2">
    <name type="scientific">Roridomyces roridus</name>
    <dbReference type="NCBI Taxonomy" id="1738132"/>
    <lineage>
        <taxon>Eukaryota</taxon>
        <taxon>Fungi</taxon>
        <taxon>Dikarya</taxon>
        <taxon>Basidiomycota</taxon>
        <taxon>Agaricomycotina</taxon>
        <taxon>Agaricomycetes</taxon>
        <taxon>Agaricomycetidae</taxon>
        <taxon>Agaricales</taxon>
        <taxon>Marasmiineae</taxon>
        <taxon>Mycenaceae</taxon>
        <taxon>Roridomyces</taxon>
    </lineage>
</organism>
<reference evidence="1" key="1">
    <citation type="submission" date="2023-03" db="EMBL/GenBank/DDBJ databases">
        <title>Massive genome expansion in bonnet fungi (Mycena s.s.) driven by repeated elements and novel gene families across ecological guilds.</title>
        <authorList>
            <consortium name="Lawrence Berkeley National Laboratory"/>
            <person name="Harder C.B."/>
            <person name="Miyauchi S."/>
            <person name="Viragh M."/>
            <person name="Kuo A."/>
            <person name="Thoen E."/>
            <person name="Andreopoulos B."/>
            <person name="Lu D."/>
            <person name="Skrede I."/>
            <person name="Drula E."/>
            <person name="Henrissat B."/>
            <person name="Morin E."/>
            <person name="Kohler A."/>
            <person name="Barry K."/>
            <person name="LaButti K."/>
            <person name="Morin E."/>
            <person name="Salamov A."/>
            <person name="Lipzen A."/>
            <person name="Mereny Z."/>
            <person name="Hegedus B."/>
            <person name="Baldrian P."/>
            <person name="Stursova M."/>
            <person name="Weitz H."/>
            <person name="Taylor A."/>
            <person name="Grigoriev I.V."/>
            <person name="Nagy L.G."/>
            <person name="Martin F."/>
            <person name="Kauserud H."/>
        </authorList>
    </citation>
    <scope>NUCLEOTIDE SEQUENCE</scope>
    <source>
        <strain evidence="1">9284</strain>
    </source>
</reference>
<dbReference type="AlphaFoldDB" id="A0AAD7B096"/>
<dbReference type="EMBL" id="JARKIF010000061">
    <property type="protein sequence ID" value="KAJ7606225.1"/>
    <property type="molecule type" value="Genomic_DNA"/>
</dbReference>
<name>A0AAD7B096_9AGAR</name>
<dbReference type="Gene3D" id="3.80.10.10">
    <property type="entry name" value="Ribonuclease Inhibitor"/>
    <property type="match status" value="1"/>
</dbReference>
<gene>
    <name evidence="1" type="ORF">FB45DRAFT_1139914</name>
</gene>